<feature type="domain" description="Collagenase NC10/endostatin" evidence="2">
    <location>
        <begin position="110"/>
        <end position="275"/>
    </location>
</feature>
<dbReference type="InterPro" id="IPR010515">
    <property type="entry name" value="Collagenase_NC10/endostatin"/>
</dbReference>
<evidence type="ECO:0000259" key="3">
    <source>
        <dbReference type="Pfam" id="PF20010"/>
    </source>
</evidence>
<feature type="compositionally biased region" description="Pro residues" evidence="1">
    <location>
        <begin position="7"/>
        <end position="16"/>
    </location>
</feature>
<reference evidence="4" key="1">
    <citation type="submission" date="2019-03" db="UniProtKB">
        <authorList>
            <consortium name="Ensembl"/>
        </authorList>
    </citation>
    <scope>IDENTIFICATION</scope>
</reference>
<sequence length="280" mass="30569">VLAVALPGPPGPPGQPGLPGSRNLVTAFSTMDDMLQKAHLVIEGTFIYLRDSTEFFIRVRDGWKKLQLGELIPIPADSPPPPALSSNVSSCPALLLAPSLVSIREVPLGLHLVALNTPFSGDLRADFECFQQARAAGLLSTYRAFLSSHLQDLSTVVRKAERYSLPIVNLKGQVLFNNWDSIFSGHGGQFNTHVPIYSFDGRDVMTDPSWPQKVIWHGSSPHGVRLVDNYCEAWRTADMAVTGQASPLSAGKILDQKTYGCANRLIVLCIENSFMTDARK</sequence>
<dbReference type="Pfam" id="PF06482">
    <property type="entry name" value="Endostatin"/>
    <property type="match status" value="1"/>
</dbReference>
<evidence type="ECO:0000313" key="4">
    <source>
        <dbReference type="Ensembl" id="ENSUMAP00000017168"/>
    </source>
</evidence>
<dbReference type="SUPFAM" id="SSF56436">
    <property type="entry name" value="C-type lectin-like"/>
    <property type="match status" value="1"/>
</dbReference>
<dbReference type="InterPro" id="IPR016187">
    <property type="entry name" value="CTDL_fold"/>
</dbReference>
<organism evidence="4">
    <name type="scientific">Ursus maritimus</name>
    <name type="common">Polar bear</name>
    <name type="synonym">Thalarctos maritimus</name>
    <dbReference type="NCBI Taxonomy" id="29073"/>
    <lineage>
        <taxon>Eukaryota</taxon>
        <taxon>Metazoa</taxon>
        <taxon>Chordata</taxon>
        <taxon>Craniata</taxon>
        <taxon>Vertebrata</taxon>
        <taxon>Euteleostomi</taxon>
        <taxon>Mammalia</taxon>
        <taxon>Eutheria</taxon>
        <taxon>Laurasiatheria</taxon>
        <taxon>Carnivora</taxon>
        <taxon>Caniformia</taxon>
        <taxon>Ursidae</taxon>
        <taxon>Ursus</taxon>
    </lineage>
</organism>
<gene>
    <name evidence="4" type="primary">COL15A1</name>
</gene>
<feature type="region of interest" description="Disordered" evidence="1">
    <location>
        <begin position="1"/>
        <end position="20"/>
    </location>
</feature>
<feature type="domain" description="Collagen type XV/XVIII trimerization" evidence="3">
    <location>
        <begin position="25"/>
        <end position="73"/>
    </location>
</feature>
<dbReference type="InterPro" id="IPR016186">
    <property type="entry name" value="C-type_lectin-like/link_sf"/>
</dbReference>
<dbReference type="Pfam" id="PF20010">
    <property type="entry name" value="Collagen_trimer"/>
    <property type="match status" value="1"/>
</dbReference>
<dbReference type="Gene3D" id="3.40.1620.70">
    <property type="match status" value="1"/>
</dbReference>
<accession>A0A452U8N7</accession>
<dbReference type="FunFam" id="3.40.1620.70:FF:000002">
    <property type="entry name" value="Collagen alpha 1 (XV) chain"/>
    <property type="match status" value="1"/>
</dbReference>
<dbReference type="AlphaFoldDB" id="A0A452U8N7"/>
<dbReference type="FunFam" id="3.10.100.10:FF:000008">
    <property type="entry name" value="collagen alpha-1(XVIII) chain isoform X1"/>
    <property type="match status" value="1"/>
</dbReference>
<protein>
    <submittedName>
        <fullName evidence="4">Collagen type XV alpha 1 chain</fullName>
    </submittedName>
</protein>
<evidence type="ECO:0000256" key="1">
    <source>
        <dbReference type="SAM" id="MobiDB-lite"/>
    </source>
</evidence>
<dbReference type="CDD" id="cd00247">
    <property type="entry name" value="Endostatin-like"/>
    <property type="match status" value="1"/>
</dbReference>
<proteinExistence type="predicted"/>
<dbReference type="GeneTree" id="ENSGT00940000158302"/>
<dbReference type="Ensembl" id="ENSUMAT00000020290.1">
    <property type="protein sequence ID" value="ENSUMAP00000017168.1"/>
    <property type="gene ID" value="ENSUMAG00000012590.1"/>
</dbReference>
<evidence type="ECO:0000259" key="2">
    <source>
        <dbReference type="Pfam" id="PF06482"/>
    </source>
</evidence>
<dbReference type="Gene3D" id="3.10.100.10">
    <property type="entry name" value="Mannose-Binding Protein A, subunit A"/>
    <property type="match status" value="1"/>
</dbReference>
<dbReference type="InterPro" id="IPR045463">
    <property type="entry name" value="XV/XVIII_trimerization_dom"/>
</dbReference>
<name>A0A452U8N7_URSMA</name>